<protein>
    <submittedName>
        <fullName evidence="2">Uncharacterized protein</fullName>
    </submittedName>
</protein>
<evidence type="ECO:0000313" key="3">
    <source>
        <dbReference type="Proteomes" id="UP001145742"/>
    </source>
</evidence>
<sequence>MAALPGRMEVTVVFEHYLRSVNYLVVYNIEFIIQFVQESCPAQCHLCTLEQLGGQRLLKCDCRLSKFTFTWFQHLLGPWCLQRFSGHWSWSLAVEPQEPKGLNPAALPRSDQGQPGVDKLIQFEIDSYILYNFELEKYKPGEGDCDLPGAPDGTRAIEVTLA</sequence>
<evidence type="ECO:0000313" key="2">
    <source>
        <dbReference type="EMBL" id="KAJ7405888.1"/>
    </source>
</evidence>
<evidence type="ECO:0000313" key="1">
    <source>
        <dbReference type="EMBL" id="KAJ7404380.1"/>
    </source>
</evidence>
<proteinExistence type="predicted"/>
<comment type="caution">
    <text evidence="2">The sequence shown here is derived from an EMBL/GenBank/DDBJ whole genome shotgun (WGS) entry which is preliminary data.</text>
</comment>
<name>A0ABQ9CN63_9PASS</name>
<dbReference type="Proteomes" id="UP001145742">
    <property type="component" value="Unassembled WGS sequence"/>
</dbReference>
<accession>A0ABQ9CN63</accession>
<organism evidence="2 3">
    <name type="scientific">Willisornis vidua</name>
    <name type="common">Xingu scale-backed antbird</name>
    <dbReference type="NCBI Taxonomy" id="1566151"/>
    <lineage>
        <taxon>Eukaryota</taxon>
        <taxon>Metazoa</taxon>
        <taxon>Chordata</taxon>
        <taxon>Craniata</taxon>
        <taxon>Vertebrata</taxon>
        <taxon>Euteleostomi</taxon>
        <taxon>Archelosauria</taxon>
        <taxon>Archosauria</taxon>
        <taxon>Dinosauria</taxon>
        <taxon>Saurischia</taxon>
        <taxon>Theropoda</taxon>
        <taxon>Coelurosauria</taxon>
        <taxon>Aves</taxon>
        <taxon>Neognathae</taxon>
        <taxon>Neoaves</taxon>
        <taxon>Telluraves</taxon>
        <taxon>Australaves</taxon>
        <taxon>Passeriformes</taxon>
        <taxon>Thamnophilidae</taxon>
        <taxon>Willisornis</taxon>
    </lineage>
</organism>
<gene>
    <name evidence="2" type="ORF">WISP_137390</name>
    <name evidence="1" type="ORF">WISP_145760</name>
</gene>
<dbReference type="EMBL" id="WHWB01034773">
    <property type="protein sequence ID" value="KAJ7404380.1"/>
    <property type="molecule type" value="Genomic_DNA"/>
</dbReference>
<keyword evidence="3" id="KW-1185">Reference proteome</keyword>
<dbReference type="EMBL" id="WHWB01034690">
    <property type="protein sequence ID" value="KAJ7405888.1"/>
    <property type="molecule type" value="Genomic_DNA"/>
</dbReference>
<reference evidence="2" key="1">
    <citation type="submission" date="2019-10" db="EMBL/GenBank/DDBJ databases">
        <authorList>
            <person name="Soares A.E.R."/>
            <person name="Aleixo A."/>
            <person name="Schneider P."/>
            <person name="Miyaki C.Y."/>
            <person name="Schneider M.P."/>
            <person name="Mello C."/>
            <person name="Vasconcelos A.T.R."/>
        </authorList>
    </citation>
    <scope>NUCLEOTIDE SEQUENCE</scope>
    <source>
        <tissue evidence="2">Muscle</tissue>
    </source>
</reference>